<dbReference type="AlphaFoldDB" id="G8JKD8"/>
<keyword evidence="5" id="KW-1199">Hemostasis impairing toxin</keyword>
<sequence length="147" mass="16579">MTGFNPTSFFNGTWYVTHVKDKTSASVCQTFTTSTQDGKYKVEYKYNNGGQEYTVTCLTDQGGSPKLTFSCTRGESSTFQAEFTIMDTDYNDYAVFYRCVTFTSGSKADNYLVLRRDNSKKEIPAQAKSLTDPLDLKTCELTRTFVL</sequence>
<evidence type="ECO:0000256" key="3">
    <source>
        <dbReference type="ARBA" id="ARBA00022656"/>
    </source>
</evidence>
<accession>G8JKD8</accession>
<keyword evidence="2" id="KW-0964">Secreted</keyword>
<dbReference type="GO" id="GO:0005576">
    <property type="term" value="C:extracellular region"/>
    <property type="evidence" value="ECO:0007669"/>
    <property type="project" value="UniProtKB-SubCell"/>
</dbReference>
<keyword evidence="3" id="KW-0800">Toxin</keyword>
<evidence type="ECO:0000256" key="6">
    <source>
        <dbReference type="ARBA" id="ARBA00034121"/>
    </source>
</evidence>
<organism evidence="7">
    <name type="scientific">Triatoma rubida</name>
    <dbReference type="NCBI Taxonomy" id="162364"/>
    <lineage>
        <taxon>Eukaryota</taxon>
        <taxon>Metazoa</taxon>
        <taxon>Ecdysozoa</taxon>
        <taxon>Arthropoda</taxon>
        <taxon>Hexapoda</taxon>
        <taxon>Insecta</taxon>
        <taxon>Pterygota</taxon>
        <taxon>Neoptera</taxon>
        <taxon>Paraneoptera</taxon>
        <taxon>Hemiptera</taxon>
        <taxon>Heteroptera</taxon>
        <taxon>Panheteroptera</taxon>
        <taxon>Cimicomorpha</taxon>
        <taxon>Reduviidae</taxon>
        <taxon>Triatominae</taxon>
        <taxon>Triatoma</taxon>
    </lineage>
</organism>
<evidence type="ECO:0000256" key="5">
    <source>
        <dbReference type="ARBA" id="ARBA00023240"/>
    </source>
</evidence>
<proteinExistence type="evidence at transcript level"/>
<evidence type="ECO:0000256" key="1">
    <source>
        <dbReference type="ARBA" id="ARBA00004613"/>
    </source>
</evidence>
<evidence type="ECO:0000256" key="2">
    <source>
        <dbReference type="ARBA" id="ARBA00022525"/>
    </source>
</evidence>
<dbReference type="InterPro" id="IPR012674">
    <property type="entry name" value="Calycin"/>
</dbReference>
<keyword evidence="4" id="KW-0732">Signal</keyword>
<name>G8JKD8_9HEMI</name>
<dbReference type="Gene3D" id="2.40.128.20">
    <property type="match status" value="1"/>
</dbReference>
<dbReference type="CDD" id="cd19423">
    <property type="entry name" value="lipocalin_LTBP1-like"/>
    <property type="match status" value="1"/>
</dbReference>
<dbReference type="EMBL" id="JP593067">
    <property type="protein sequence ID" value="AER92452.1"/>
    <property type="molecule type" value="mRNA"/>
</dbReference>
<comment type="subcellular location">
    <subcellularLocation>
        <location evidence="1">Secreted</location>
    </subcellularLocation>
</comment>
<dbReference type="Pfam" id="PF03973">
    <property type="entry name" value="Triabin"/>
    <property type="match status" value="1"/>
</dbReference>
<dbReference type="GO" id="GO:0090729">
    <property type="term" value="F:toxin activity"/>
    <property type="evidence" value="ECO:0007669"/>
    <property type="project" value="UniProtKB-KW"/>
</dbReference>
<dbReference type="InterPro" id="IPR005657">
    <property type="entry name" value="Triabi/Procalin"/>
</dbReference>
<dbReference type="SUPFAM" id="SSF50814">
    <property type="entry name" value="Lipocalins"/>
    <property type="match status" value="1"/>
</dbReference>
<reference evidence="7" key="1">
    <citation type="journal article" date="2012" name="J. Med. Entomol.">
        <title>An insight into the sialotranscriptome of Triatoma rubida (Hemiptera: Heteroptera).</title>
        <authorList>
            <person name="Ribeiro J.M.C."/>
            <person name="Assumpcao T.C.F."/>
            <person name="Pham V.M."/>
            <person name="Francischetti I.M.B."/>
            <person name="Reisenman C.E."/>
        </authorList>
    </citation>
    <scope>NUCLEOTIDE SEQUENCE</scope>
    <source>
        <tissue evidence="7">Salivary gland</tissue>
    </source>
</reference>
<dbReference type="GO" id="GO:0030682">
    <property type="term" value="P:symbiont-mediated perturbation of host defenses"/>
    <property type="evidence" value="ECO:0007669"/>
    <property type="project" value="InterPro"/>
</dbReference>
<evidence type="ECO:0000256" key="4">
    <source>
        <dbReference type="ARBA" id="ARBA00022729"/>
    </source>
</evidence>
<evidence type="ECO:0000313" key="7">
    <source>
        <dbReference type="EMBL" id="AER92452.1"/>
    </source>
</evidence>
<protein>
    <recommendedName>
        <fullName evidence="8">Lipocalin/cytosolic fatty-acid binding domain-containing protein</fullName>
    </recommendedName>
</protein>
<comment type="similarity">
    <text evidence="6">Belongs to the calycin superfamily. Triabin family.</text>
</comment>
<evidence type="ECO:0008006" key="8">
    <source>
        <dbReference type="Google" id="ProtNLM"/>
    </source>
</evidence>